<evidence type="ECO:0000313" key="2">
    <source>
        <dbReference type="EMBL" id="KAA8524946.1"/>
    </source>
</evidence>
<dbReference type="AlphaFoldDB" id="A0A5J5A4J1"/>
<gene>
    <name evidence="2" type="ORF">F0562_011416</name>
</gene>
<proteinExistence type="predicted"/>
<dbReference type="EMBL" id="CM018047">
    <property type="protein sequence ID" value="KAA8524946.1"/>
    <property type="molecule type" value="Genomic_DNA"/>
</dbReference>
<feature type="region of interest" description="Disordered" evidence="1">
    <location>
        <begin position="61"/>
        <end position="103"/>
    </location>
</feature>
<dbReference type="Proteomes" id="UP000325577">
    <property type="component" value="Linkage Group LG4"/>
</dbReference>
<name>A0A5J5A4J1_9ASTE</name>
<evidence type="ECO:0000256" key="1">
    <source>
        <dbReference type="SAM" id="MobiDB-lite"/>
    </source>
</evidence>
<organism evidence="2 3">
    <name type="scientific">Nyssa sinensis</name>
    <dbReference type="NCBI Taxonomy" id="561372"/>
    <lineage>
        <taxon>Eukaryota</taxon>
        <taxon>Viridiplantae</taxon>
        <taxon>Streptophyta</taxon>
        <taxon>Embryophyta</taxon>
        <taxon>Tracheophyta</taxon>
        <taxon>Spermatophyta</taxon>
        <taxon>Magnoliopsida</taxon>
        <taxon>eudicotyledons</taxon>
        <taxon>Gunneridae</taxon>
        <taxon>Pentapetalae</taxon>
        <taxon>asterids</taxon>
        <taxon>Cornales</taxon>
        <taxon>Nyssaceae</taxon>
        <taxon>Nyssa</taxon>
    </lineage>
</organism>
<evidence type="ECO:0000313" key="3">
    <source>
        <dbReference type="Proteomes" id="UP000325577"/>
    </source>
</evidence>
<accession>A0A5J5A4J1</accession>
<reference evidence="2 3" key="1">
    <citation type="submission" date="2019-09" db="EMBL/GenBank/DDBJ databases">
        <title>A chromosome-level genome assembly of the Chinese tupelo Nyssa sinensis.</title>
        <authorList>
            <person name="Yang X."/>
            <person name="Kang M."/>
            <person name="Yang Y."/>
            <person name="Xiong H."/>
            <person name="Wang M."/>
            <person name="Zhang Z."/>
            <person name="Wang Z."/>
            <person name="Wu H."/>
            <person name="Ma T."/>
            <person name="Liu J."/>
            <person name="Xi Z."/>
        </authorList>
    </citation>
    <scope>NUCLEOTIDE SEQUENCE [LARGE SCALE GENOMIC DNA]</scope>
    <source>
        <strain evidence="2">J267</strain>
        <tissue evidence="2">Leaf</tissue>
    </source>
</reference>
<keyword evidence="3" id="KW-1185">Reference proteome</keyword>
<sequence length="103" mass="11865">MCRGLHLSKIKAYIGYIDIDINWSQSTTHNFHLTLYFLKIWNNGEWGCSVGFLAQYVRNEDQNSPSREGYSVRVQGRGLEEQEPTPPQDEPGSQENPGSHPRW</sequence>
<protein>
    <submittedName>
        <fullName evidence="2">Uncharacterized protein</fullName>
    </submittedName>
</protein>